<evidence type="ECO:0000256" key="4">
    <source>
        <dbReference type="ARBA" id="ARBA00022691"/>
    </source>
</evidence>
<proteinExistence type="inferred from homology"/>
<dbReference type="Gene3D" id="1.10.8.10">
    <property type="entry name" value="DNA helicase RuvA subunit, C-terminal domain"/>
    <property type="match status" value="1"/>
</dbReference>
<dbReference type="InterPro" id="IPR004556">
    <property type="entry name" value="HemK-like"/>
</dbReference>
<dbReference type="PROSITE" id="PS00092">
    <property type="entry name" value="N6_MTASE"/>
    <property type="match status" value="1"/>
</dbReference>
<dbReference type="EC" id="2.1.1.297" evidence="1"/>
<evidence type="ECO:0000313" key="8">
    <source>
        <dbReference type="EMBL" id="SUZ86430.1"/>
    </source>
</evidence>
<dbReference type="InterPro" id="IPR050320">
    <property type="entry name" value="N5-glutamine_MTase"/>
</dbReference>
<sequence>MQSVKTEEKTWLIIDLINWAESYFKEKGLENPRGEIEWLLRAVLNCSRMDVYLRFEEPLSSEQLSTLRSFVKRRLKHEPLQYITGFCSFYGREYLVNEHVFIPRPETERLVDLALEKMKNIPAPSVMDVGTGSGCIAITLGLEIQNSNVRGIDISRDALTTAKSNAEYLNTENVCFQEMDFLHETEFEPVDLVISNPPYVTEYEYSSLMQEVRDFEPSVALTDGGNGLTFYQRFAELGRSIVKPSGWMILEVGLGEHPKKVESIFKDHGYYSMAIIKDYNGADRVMVIQNHS</sequence>
<gene>
    <name evidence="8" type="ORF">METZ01_LOCUS39284</name>
</gene>
<dbReference type="GO" id="GO:0003676">
    <property type="term" value="F:nucleic acid binding"/>
    <property type="evidence" value="ECO:0007669"/>
    <property type="project" value="InterPro"/>
</dbReference>
<dbReference type="InterPro" id="IPR007848">
    <property type="entry name" value="Small_mtfrase_dom"/>
</dbReference>
<evidence type="ECO:0000259" key="6">
    <source>
        <dbReference type="Pfam" id="PF05175"/>
    </source>
</evidence>
<dbReference type="NCBIfam" id="TIGR00536">
    <property type="entry name" value="hemK_fam"/>
    <property type="match status" value="1"/>
</dbReference>
<evidence type="ECO:0000256" key="1">
    <source>
        <dbReference type="ARBA" id="ARBA00012771"/>
    </source>
</evidence>
<organism evidence="8">
    <name type="scientific">marine metagenome</name>
    <dbReference type="NCBI Taxonomy" id="408172"/>
    <lineage>
        <taxon>unclassified sequences</taxon>
        <taxon>metagenomes</taxon>
        <taxon>ecological metagenomes</taxon>
    </lineage>
</organism>
<dbReference type="EMBL" id="UINC01001682">
    <property type="protein sequence ID" value="SUZ86430.1"/>
    <property type="molecule type" value="Genomic_DNA"/>
</dbReference>
<dbReference type="Pfam" id="PF05175">
    <property type="entry name" value="MTS"/>
    <property type="match status" value="1"/>
</dbReference>
<reference evidence="8" key="1">
    <citation type="submission" date="2018-05" db="EMBL/GenBank/DDBJ databases">
        <authorList>
            <person name="Lanie J.A."/>
            <person name="Ng W.-L."/>
            <person name="Kazmierczak K.M."/>
            <person name="Andrzejewski T.M."/>
            <person name="Davidsen T.M."/>
            <person name="Wayne K.J."/>
            <person name="Tettelin H."/>
            <person name="Glass J.I."/>
            <person name="Rusch D."/>
            <person name="Podicherti R."/>
            <person name="Tsui H.-C.T."/>
            <person name="Winkler M.E."/>
        </authorList>
    </citation>
    <scope>NUCLEOTIDE SEQUENCE</scope>
</reference>
<dbReference type="CDD" id="cd02440">
    <property type="entry name" value="AdoMet_MTases"/>
    <property type="match status" value="1"/>
</dbReference>
<evidence type="ECO:0000256" key="5">
    <source>
        <dbReference type="ARBA" id="ARBA00048391"/>
    </source>
</evidence>
<dbReference type="Gene3D" id="3.40.50.150">
    <property type="entry name" value="Vaccinia Virus protein VP39"/>
    <property type="match status" value="1"/>
</dbReference>
<keyword evidence="4" id="KW-0949">S-adenosyl-L-methionine</keyword>
<dbReference type="NCBIfam" id="TIGR03534">
    <property type="entry name" value="RF_mod_PrmC"/>
    <property type="match status" value="1"/>
</dbReference>
<feature type="domain" description="Release factor glutamine methyltransferase N-terminal" evidence="7">
    <location>
        <begin position="15"/>
        <end position="85"/>
    </location>
</feature>
<evidence type="ECO:0000256" key="3">
    <source>
        <dbReference type="ARBA" id="ARBA00022679"/>
    </source>
</evidence>
<dbReference type="PANTHER" id="PTHR18895">
    <property type="entry name" value="HEMK METHYLTRANSFERASE"/>
    <property type="match status" value="1"/>
</dbReference>
<dbReference type="Pfam" id="PF17827">
    <property type="entry name" value="PrmC_N"/>
    <property type="match status" value="1"/>
</dbReference>
<evidence type="ECO:0000256" key="2">
    <source>
        <dbReference type="ARBA" id="ARBA00022603"/>
    </source>
</evidence>
<dbReference type="SUPFAM" id="SSF53335">
    <property type="entry name" value="S-adenosyl-L-methionine-dependent methyltransferases"/>
    <property type="match status" value="1"/>
</dbReference>
<evidence type="ECO:0000259" key="7">
    <source>
        <dbReference type="Pfam" id="PF17827"/>
    </source>
</evidence>
<dbReference type="HAMAP" id="MF_02126">
    <property type="entry name" value="RF_methyltr_PrmC"/>
    <property type="match status" value="1"/>
</dbReference>
<keyword evidence="2" id="KW-0489">Methyltransferase</keyword>
<dbReference type="GO" id="GO:0102559">
    <property type="term" value="F:peptide chain release factor N(5)-glutamine methyltransferase activity"/>
    <property type="evidence" value="ECO:0007669"/>
    <property type="project" value="UniProtKB-EC"/>
</dbReference>
<dbReference type="AlphaFoldDB" id="A0A381R4J4"/>
<protein>
    <recommendedName>
        <fullName evidence="1">peptide chain release factor N(5)-glutamine methyltransferase</fullName>
        <ecNumber evidence="1">2.1.1.297</ecNumber>
    </recommendedName>
</protein>
<dbReference type="GO" id="GO:0032259">
    <property type="term" value="P:methylation"/>
    <property type="evidence" value="ECO:0007669"/>
    <property type="project" value="UniProtKB-KW"/>
</dbReference>
<dbReference type="InterPro" id="IPR002052">
    <property type="entry name" value="DNA_methylase_N6_adenine_CS"/>
</dbReference>
<name>A0A381R4J4_9ZZZZ</name>
<dbReference type="PANTHER" id="PTHR18895:SF74">
    <property type="entry name" value="MTRF1L RELEASE FACTOR GLUTAMINE METHYLTRANSFERASE"/>
    <property type="match status" value="1"/>
</dbReference>
<dbReference type="InterPro" id="IPR040758">
    <property type="entry name" value="PrmC_N"/>
</dbReference>
<accession>A0A381R4J4</accession>
<feature type="domain" description="Methyltransferase small" evidence="6">
    <location>
        <begin position="114"/>
        <end position="208"/>
    </location>
</feature>
<dbReference type="InterPro" id="IPR029063">
    <property type="entry name" value="SAM-dependent_MTases_sf"/>
</dbReference>
<dbReference type="InterPro" id="IPR019874">
    <property type="entry name" value="RF_methyltr_PrmC"/>
</dbReference>
<keyword evidence="3" id="KW-0808">Transferase</keyword>
<comment type="catalytic activity">
    <reaction evidence="5">
        <text>L-glutaminyl-[peptide chain release factor] + S-adenosyl-L-methionine = N(5)-methyl-L-glutaminyl-[peptide chain release factor] + S-adenosyl-L-homocysteine + H(+)</text>
        <dbReference type="Rhea" id="RHEA:42896"/>
        <dbReference type="Rhea" id="RHEA-COMP:10271"/>
        <dbReference type="Rhea" id="RHEA-COMP:10272"/>
        <dbReference type="ChEBI" id="CHEBI:15378"/>
        <dbReference type="ChEBI" id="CHEBI:30011"/>
        <dbReference type="ChEBI" id="CHEBI:57856"/>
        <dbReference type="ChEBI" id="CHEBI:59789"/>
        <dbReference type="ChEBI" id="CHEBI:61891"/>
        <dbReference type="EC" id="2.1.1.297"/>
    </reaction>
</comment>